<dbReference type="PANTHER" id="PTHR31793">
    <property type="entry name" value="4-HYDROXYBENZOYL-COA THIOESTERASE FAMILY MEMBER"/>
    <property type="match status" value="1"/>
</dbReference>
<dbReference type="GO" id="GO:0047617">
    <property type="term" value="F:fatty acyl-CoA hydrolase activity"/>
    <property type="evidence" value="ECO:0007669"/>
    <property type="project" value="TreeGrafter"/>
</dbReference>
<dbReference type="InterPro" id="IPR050563">
    <property type="entry name" value="4-hydroxybenzoyl-CoA_TE"/>
</dbReference>
<dbReference type="InterPro" id="IPR029069">
    <property type="entry name" value="HotDog_dom_sf"/>
</dbReference>
<name>A0A8J3QA59_9ACTN</name>
<dbReference type="RefSeq" id="WP_203909696.1">
    <property type="nucleotide sequence ID" value="NZ_BONY01000022.1"/>
</dbReference>
<dbReference type="PANTHER" id="PTHR31793:SF24">
    <property type="entry name" value="LONG-CHAIN ACYL-COA THIOESTERASE FADM"/>
    <property type="match status" value="1"/>
</dbReference>
<keyword evidence="4" id="KW-1185">Reference proteome</keyword>
<dbReference type="Proteomes" id="UP000612899">
    <property type="component" value="Unassembled WGS sequence"/>
</dbReference>
<evidence type="ECO:0000256" key="1">
    <source>
        <dbReference type="SAM" id="MobiDB-lite"/>
    </source>
</evidence>
<proteinExistence type="predicted"/>
<feature type="domain" description="Thioesterase" evidence="2">
    <location>
        <begin position="26"/>
        <end position="108"/>
    </location>
</feature>
<organism evidence="3 4">
    <name type="scientific">Rhizocola hellebori</name>
    <dbReference type="NCBI Taxonomy" id="1392758"/>
    <lineage>
        <taxon>Bacteria</taxon>
        <taxon>Bacillati</taxon>
        <taxon>Actinomycetota</taxon>
        <taxon>Actinomycetes</taxon>
        <taxon>Micromonosporales</taxon>
        <taxon>Micromonosporaceae</taxon>
        <taxon>Rhizocola</taxon>
    </lineage>
</organism>
<feature type="compositionally biased region" description="Polar residues" evidence="1">
    <location>
        <begin position="125"/>
        <end position="145"/>
    </location>
</feature>
<protein>
    <submittedName>
        <fullName evidence="3">Thioesterase</fullName>
    </submittedName>
</protein>
<accession>A0A8J3QA59</accession>
<dbReference type="Gene3D" id="3.10.129.10">
    <property type="entry name" value="Hotdog Thioesterase"/>
    <property type="match status" value="1"/>
</dbReference>
<evidence type="ECO:0000313" key="3">
    <source>
        <dbReference type="EMBL" id="GIH05870.1"/>
    </source>
</evidence>
<dbReference type="EMBL" id="BONY01000022">
    <property type="protein sequence ID" value="GIH05870.1"/>
    <property type="molecule type" value="Genomic_DNA"/>
</dbReference>
<dbReference type="InterPro" id="IPR006683">
    <property type="entry name" value="Thioestr_dom"/>
</dbReference>
<reference evidence="3" key="1">
    <citation type="submission" date="2021-01" db="EMBL/GenBank/DDBJ databases">
        <title>Whole genome shotgun sequence of Rhizocola hellebori NBRC 109834.</title>
        <authorList>
            <person name="Komaki H."/>
            <person name="Tamura T."/>
        </authorList>
    </citation>
    <scope>NUCLEOTIDE SEQUENCE</scope>
    <source>
        <strain evidence="3">NBRC 109834</strain>
    </source>
</reference>
<sequence length="145" mass="16212">MTTPLLDTFGAVKRLDIHFDDLDPVGVVHNARYAILLERAISLFWHEHGMSFVDSRPSDPDMVAVVREFAITFLAPIRSTGPIDVHFWLDKLGTSSAVYGFRFLSVDHDTAYAEGRRVMVKIDPQTGQPSPWSEQANAIGSTLLR</sequence>
<dbReference type="CDD" id="cd00586">
    <property type="entry name" value="4HBT"/>
    <property type="match status" value="1"/>
</dbReference>
<comment type="caution">
    <text evidence="3">The sequence shown here is derived from an EMBL/GenBank/DDBJ whole genome shotgun (WGS) entry which is preliminary data.</text>
</comment>
<evidence type="ECO:0000313" key="4">
    <source>
        <dbReference type="Proteomes" id="UP000612899"/>
    </source>
</evidence>
<gene>
    <name evidence="3" type="ORF">Rhe02_39370</name>
</gene>
<dbReference type="SUPFAM" id="SSF54637">
    <property type="entry name" value="Thioesterase/thiol ester dehydrase-isomerase"/>
    <property type="match status" value="1"/>
</dbReference>
<dbReference type="AlphaFoldDB" id="A0A8J3QA59"/>
<evidence type="ECO:0000259" key="2">
    <source>
        <dbReference type="Pfam" id="PF03061"/>
    </source>
</evidence>
<dbReference type="Pfam" id="PF03061">
    <property type="entry name" value="4HBT"/>
    <property type="match status" value="1"/>
</dbReference>
<feature type="region of interest" description="Disordered" evidence="1">
    <location>
        <begin position="124"/>
        <end position="145"/>
    </location>
</feature>